<keyword evidence="3" id="KW-1185">Reference proteome</keyword>
<gene>
    <name evidence="2" type="ORF">QE152_g24359</name>
</gene>
<dbReference type="AlphaFoldDB" id="A0AAW1KBI6"/>
<organism evidence="2 3">
    <name type="scientific">Popillia japonica</name>
    <name type="common">Japanese beetle</name>
    <dbReference type="NCBI Taxonomy" id="7064"/>
    <lineage>
        <taxon>Eukaryota</taxon>
        <taxon>Metazoa</taxon>
        <taxon>Ecdysozoa</taxon>
        <taxon>Arthropoda</taxon>
        <taxon>Hexapoda</taxon>
        <taxon>Insecta</taxon>
        <taxon>Pterygota</taxon>
        <taxon>Neoptera</taxon>
        <taxon>Endopterygota</taxon>
        <taxon>Coleoptera</taxon>
        <taxon>Polyphaga</taxon>
        <taxon>Scarabaeiformia</taxon>
        <taxon>Scarabaeidae</taxon>
        <taxon>Rutelinae</taxon>
        <taxon>Popillia</taxon>
    </lineage>
</organism>
<comment type="caution">
    <text evidence="2">The sequence shown here is derived from an EMBL/GenBank/DDBJ whole genome shotgun (WGS) entry which is preliminary data.</text>
</comment>
<accession>A0AAW1KBI6</accession>
<evidence type="ECO:0000313" key="3">
    <source>
        <dbReference type="Proteomes" id="UP001458880"/>
    </source>
</evidence>
<reference evidence="2 3" key="1">
    <citation type="journal article" date="2024" name="BMC Genomics">
        <title>De novo assembly and annotation of Popillia japonica's genome with initial clues to its potential as an invasive pest.</title>
        <authorList>
            <person name="Cucini C."/>
            <person name="Boschi S."/>
            <person name="Funari R."/>
            <person name="Cardaioli E."/>
            <person name="Iannotti N."/>
            <person name="Marturano G."/>
            <person name="Paoli F."/>
            <person name="Bruttini M."/>
            <person name="Carapelli A."/>
            <person name="Frati F."/>
            <person name="Nardi F."/>
        </authorList>
    </citation>
    <scope>NUCLEOTIDE SEQUENCE [LARGE SCALE GENOMIC DNA]</scope>
    <source>
        <strain evidence="2">DMR45628</strain>
    </source>
</reference>
<feature type="region of interest" description="Disordered" evidence="1">
    <location>
        <begin position="15"/>
        <end position="40"/>
    </location>
</feature>
<feature type="compositionally biased region" description="Polar residues" evidence="1">
    <location>
        <begin position="15"/>
        <end position="32"/>
    </location>
</feature>
<dbReference type="EMBL" id="JASPKY010000247">
    <property type="protein sequence ID" value="KAK9717072.1"/>
    <property type="molecule type" value="Genomic_DNA"/>
</dbReference>
<proteinExistence type="predicted"/>
<sequence length="92" mass="9829">MAVAILPTWEKSSYRASNSTKRLSSADSTPTPCGSEIRTRGVRPLGDLEDTFEGVLEDALGGGFDGVFLSPDRQHSGEGPCTFIVHARTFGI</sequence>
<name>A0AAW1KBI6_POPJA</name>
<evidence type="ECO:0000313" key="2">
    <source>
        <dbReference type="EMBL" id="KAK9717072.1"/>
    </source>
</evidence>
<protein>
    <submittedName>
        <fullName evidence="2">Uncharacterized protein</fullName>
    </submittedName>
</protein>
<evidence type="ECO:0000256" key="1">
    <source>
        <dbReference type="SAM" id="MobiDB-lite"/>
    </source>
</evidence>
<dbReference type="Proteomes" id="UP001458880">
    <property type="component" value="Unassembled WGS sequence"/>
</dbReference>